<dbReference type="Proteomes" id="UP000027284">
    <property type="component" value="Unassembled WGS sequence"/>
</dbReference>
<evidence type="ECO:0000256" key="2">
    <source>
        <dbReference type="ARBA" id="ARBA00022630"/>
    </source>
</evidence>
<dbReference type="GO" id="GO:0016646">
    <property type="term" value="F:oxidoreductase activity, acting on the CH-NH group of donors, NAD or NADP as acceptor"/>
    <property type="evidence" value="ECO:0007669"/>
    <property type="project" value="UniProtKB-ARBA"/>
</dbReference>
<keyword evidence="2" id="KW-0285">Flavoprotein</keyword>
<dbReference type="RefSeq" id="WP_053335175.1">
    <property type="nucleotide sequence ID" value="NZ_JMFG01000024.1"/>
</dbReference>
<dbReference type="SUPFAM" id="SSF50475">
    <property type="entry name" value="FMN-binding split barrel"/>
    <property type="match status" value="1"/>
</dbReference>
<dbReference type="InterPro" id="IPR052174">
    <property type="entry name" value="Flavoredoxin"/>
</dbReference>
<dbReference type="GO" id="GO:0010181">
    <property type="term" value="F:FMN binding"/>
    <property type="evidence" value="ECO:0007669"/>
    <property type="project" value="InterPro"/>
</dbReference>
<dbReference type="AlphaFoldDB" id="A0A062XL26"/>
<organism evidence="5 6">
    <name type="scientific">Thermoanaerobaculum aquaticum</name>
    <dbReference type="NCBI Taxonomy" id="1312852"/>
    <lineage>
        <taxon>Bacteria</taxon>
        <taxon>Pseudomonadati</taxon>
        <taxon>Acidobacteriota</taxon>
        <taxon>Thermoanaerobaculia</taxon>
        <taxon>Thermoanaerobaculales</taxon>
        <taxon>Thermoanaerobaculaceae</taxon>
        <taxon>Thermoanaerobaculum</taxon>
    </lineage>
</organism>
<dbReference type="Gene3D" id="2.30.110.10">
    <property type="entry name" value="Electron Transport, Fmn-binding Protein, Chain A"/>
    <property type="match status" value="1"/>
</dbReference>
<dbReference type="PANTHER" id="PTHR43567:SF1">
    <property type="entry name" value="FLAVOREDOXIN"/>
    <property type="match status" value="1"/>
</dbReference>
<sequence length="190" mass="20670">MDFKSLQPGAAYFYYPRPLCVVGVWDSKRERANFVPVAWAGPLASRPPLFGVSISPKTHSHQLLLQAGEFSLSFLPWQDVELVAKLGTVSGRDVDKVAAFALELAESEVITAPFLANAYVAAECKVSERHSFGDQTLFVGEILRVAARDAVFAPDGTLRVEAMAPVLYLGANRYLTVDAKTLVTLPVAED</sequence>
<dbReference type="EMBL" id="JMFG01000024">
    <property type="protein sequence ID" value="KDA53252.1"/>
    <property type="molecule type" value="Genomic_DNA"/>
</dbReference>
<dbReference type="STRING" id="1312852.EG19_06630"/>
<comment type="cofactor">
    <cofactor evidence="1">
        <name>FMN</name>
        <dbReference type="ChEBI" id="CHEBI:58210"/>
    </cofactor>
</comment>
<dbReference type="Pfam" id="PF01613">
    <property type="entry name" value="Flavin_Reduct"/>
    <property type="match status" value="1"/>
</dbReference>
<dbReference type="InterPro" id="IPR002563">
    <property type="entry name" value="Flavin_Rdtase-like_dom"/>
</dbReference>
<evidence type="ECO:0000256" key="3">
    <source>
        <dbReference type="ARBA" id="ARBA00038054"/>
    </source>
</evidence>
<evidence type="ECO:0000313" key="6">
    <source>
        <dbReference type="Proteomes" id="UP000027284"/>
    </source>
</evidence>
<keyword evidence="6" id="KW-1185">Reference proteome</keyword>
<feature type="domain" description="Flavin reductase like" evidence="4">
    <location>
        <begin position="13"/>
        <end position="160"/>
    </location>
</feature>
<dbReference type="PANTHER" id="PTHR43567">
    <property type="entry name" value="FLAVOREDOXIN-RELATED-RELATED"/>
    <property type="match status" value="1"/>
</dbReference>
<protein>
    <recommendedName>
        <fullName evidence="4">Flavin reductase like domain-containing protein</fullName>
    </recommendedName>
</protein>
<comment type="similarity">
    <text evidence="3">Belongs to the flavoredoxin family.</text>
</comment>
<comment type="caution">
    <text evidence="5">The sequence shown here is derived from an EMBL/GenBank/DDBJ whole genome shotgun (WGS) entry which is preliminary data.</text>
</comment>
<dbReference type="SMART" id="SM00903">
    <property type="entry name" value="Flavin_Reduct"/>
    <property type="match status" value="1"/>
</dbReference>
<dbReference type="OrthoDB" id="9794638at2"/>
<name>A0A062XL26_9BACT</name>
<proteinExistence type="inferred from homology"/>
<evidence type="ECO:0000259" key="4">
    <source>
        <dbReference type="SMART" id="SM00903"/>
    </source>
</evidence>
<evidence type="ECO:0000256" key="1">
    <source>
        <dbReference type="ARBA" id="ARBA00001917"/>
    </source>
</evidence>
<dbReference type="InterPro" id="IPR012349">
    <property type="entry name" value="Split_barrel_FMN-bd"/>
</dbReference>
<accession>A0A062XL26</accession>
<reference evidence="5 6" key="1">
    <citation type="submission" date="2014-04" db="EMBL/GenBank/DDBJ databases">
        <title>The Genome Sequence of Thermoanaerobaculum aquaticum MP-01, The First Cultivated Group 23 Acidobacterium.</title>
        <authorList>
            <person name="Stamps B.W."/>
            <person name="Losey N.A."/>
            <person name="Lawson P.A."/>
            <person name="Stevenson B.S."/>
        </authorList>
    </citation>
    <scope>NUCLEOTIDE SEQUENCE [LARGE SCALE GENOMIC DNA]</scope>
    <source>
        <strain evidence="5 6">MP-01</strain>
    </source>
</reference>
<evidence type="ECO:0000313" key="5">
    <source>
        <dbReference type="EMBL" id="KDA53252.1"/>
    </source>
</evidence>
<gene>
    <name evidence="5" type="ORF">EG19_06630</name>
</gene>